<dbReference type="GO" id="GO:0003723">
    <property type="term" value="F:RNA binding"/>
    <property type="evidence" value="ECO:0007669"/>
    <property type="project" value="UniProtKB-UniRule"/>
</dbReference>
<keyword evidence="3 4" id="KW-0694">RNA-binding</keyword>
<feature type="domain" description="RRM" evidence="8">
    <location>
        <begin position="1017"/>
        <end position="1060"/>
    </location>
</feature>
<dbReference type="PROSITE" id="PS50011">
    <property type="entry name" value="PROTEIN_KINASE_DOM"/>
    <property type="match status" value="1"/>
</dbReference>
<dbReference type="Gramene" id="OBART10G02510.1">
    <property type="protein sequence ID" value="OBART10G02510.1"/>
    <property type="gene ID" value="OBART10G02510"/>
</dbReference>
<evidence type="ECO:0000259" key="8">
    <source>
        <dbReference type="PROSITE" id="PS50102"/>
    </source>
</evidence>
<reference evidence="9" key="2">
    <citation type="submission" date="2015-03" db="UniProtKB">
        <authorList>
            <consortium name="EnsemblPlants"/>
        </authorList>
    </citation>
    <scope>IDENTIFICATION</scope>
</reference>
<dbReference type="CDD" id="cd00590">
    <property type="entry name" value="RRM_SF"/>
    <property type="match status" value="2"/>
</dbReference>
<dbReference type="SUPFAM" id="SSF54928">
    <property type="entry name" value="RNA-binding domain, RBD"/>
    <property type="match status" value="2"/>
</dbReference>
<sequence>MATCWLLASLLLLASAAGDESVVTGRPAGCQARCGDVDIPYPFGIGPNCSRGEGFEIACNTRNGSGDLVPTLAAANGSIHVQSLSVEQLPEVKVMLPVAYKCYDSGDNVTRRFYGEVDLNNNGVYRISDSRNMFVVIGCNTLSYTQNGNSGGSNTHYSGLFYTGCVSYCNDSRSAQDGRCAGVGCCHVDISPGLTDNVVSFGPWTRGFQVDFSPCDYSFLVDKNEYEFRSADLKMDLNRTMPPANILLTDKFIPKISDFGTSKLLTVDKDFTMFVVGSMGYIDPVFHKTGHLTQKSDVYSFGVVLLELICRKPTIYGENCSLIIEFQNAYDQENSGRIMFDKEIAKQEDILILEEIGRLAMECLKEKVEERPDMKEVAERLVMLRRSRKCGQGNYSLSPQHCEEITIEGTPKNFGASISASSSATLSGGPRGGEDGREVSLELLEVAHLDIGPFTGRVLEEAVLARPGPFWREAMKHDGPYGPTGNASSLFRLSGRVANSPSKTPLSSSSPGFGMADRQQSEEPEEQVDLEGDDDIMDDDDGYGGAGGDPAAGGEGGADVMDKVGGDAGPEDEEEKRKWDELLALPPQGSEVFIGGLPRDTTEDDLHELCEAFGEISEVRLMKDKETKENKGFAFVTFTSKDGAQRAIEDLHDKEHKGRTLRCSLSQAKHRLFVGNVPKGLSEDELRNIIQGKGPGVVNIEMFKDLHDPSRNRGFLFVEYYNHACADYAKQKLSAPNFKVDGSQLTVSWAEPKGSSSSDSSSAAAQVKTIYVKNLPENASKEKIKEIFEIHGEVTKVVLPPAKAGNKRDFGFVHFAERSSALKAVKGSEKYEIDGQVLEVSMAKPLGDKKPDHSFKPGGAPNFPLPPYGGYMGDPYGAYGGGGPGFNQPMIYGRGPAPAGMRMVPMVLPDGNNQVESLLRPHRDGVTGGMVAAEVAKEVMAGDIALTSFFVPLVLLPSSHHAMTPGTALCSWVCLAACRDCHVGIALCTAPSQSSADTAVQCRTRLLRADEVQDHVKTIYVKNLPENASKEKIKEIFEIHGEVTKVVLPPAKAGNKRDFGQPMIYGRGPAPAGMRMVTMVLPDGHLGYVL</sequence>
<evidence type="ECO:0000256" key="1">
    <source>
        <dbReference type="ARBA" id="ARBA00004167"/>
    </source>
</evidence>
<dbReference type="PANTHER" id="PTHR21245">
    <property type="entry name" value="HETEROGENEOUS NUCLEAR RIBONUCLEOPROTEIN"/>
    <property type="match status" value="1"/>
</dbReference>
<organism evidence="9">
    <name type="scientific">Oryza barthii</name>
    <dbReference type="NCBI Taxonomy" id="65489"/>
    <lineage>
        <taxon>Eukaryota</taxon>
        <taxon>Viridiplantae</taxon>
        <taxon>Streptophyta</taxon>
        <taxon>Embryophyta</taxon>
        <taxon>Tracheophyta</taxon>
        <taxon>Spermatophyta</taxon>
        <taxon>Magnoliopsida</taxon>
        <taxon>Liliopsida</taxon>
        <taxon>Poales</taxon>
        <taxon>Poaceae</taxon>
        <taxon>BOP clade</taxon>
        <taxon>Oryzoideae</taxon>
        <taxon>Oryzeae</taxon>
        <taxon>Oryzinae</taxon>
        <taxon>Oryza</taxon>
    </lineage>
</organism>
<dbReference type="Pfam" id="PF00076">
    <property type="entry name" value="RRM_1"/>
    <property type="match status" value="4"/>
</dbReference>
<dbReference type="GO" id="GO:0005524">
    <property type="term" value="F:ATP binding"/>
    <property type="evidence" value="ECO:0007669"/>
    <property type="project" value="InterPro"/>
</dbReference>
<feature type="domain" description="RRM" evidence="8">
    <location>
        <begin position="670"/>
        <end position="752"/>
    </location>
</feature>
<dbReference type="Gene3D" id="1.10.510.10">
    <property type="entry name" value="Transferase(Phosphotransferase) domain 1"/>
    <property type="match status" value="1"/>
</dbReference>
<dbReference type="eggNOG" id="KOG0117">
    <property type="taxonomic scope" value="Eukaryota"/>
</dbReference>
<reference evidence="9" key="1">
    <citation type="journal article" date="2009" name="Rice">
        <title>De Novo Next Generation Sequencing of Plant Genomes.</title>
        <authorList>
            <person name="Rounsley S."/>
            <person name="Marri P.R."/>
            <person name="Yu Y."/>
            <person name="He R."/>
            <person name="Sisneros N."/>
            <person name="Goicoechea J.L."/>
            <person name="Lee S.J."/>
            <person name="Angelova A."/>
            <person name="Kudrna D."/>
            <person name="Luo M."/>
            <person name="Affourtit J."/>
            <person name="Desany B."/>
            <person name="Knight J."/>
            <person name="Niazi F."/>
            <person name="Egholm M."/>
            <person name="Wing R.A."/>
        </authorList>
    </citation>
    <scope>NUCLEOTIDE SEQUENCE [LARGE SCALE GENOMIC DNA]</scope>
    <source>
        <strain evidence="9">cv. IRGC 105608</strain>
    </source>
</reference>
<feature type="domain" description="RRM" evidence="8">
    <location>
        <begin position="590"/>
        <end position="668"/>
    </location>
</feature>
<evidence type="ECO:0000256" key="6">
    <source>
        <dbReference type="SAM" id="SignalP"/>
    </source>
</evidence>
<dbReference type="Pfam" id="PF13947">
    <property type="entry name" value="GUB_WAK_bind"/>
    <property type="match status" value="1"/>
</dbReference>
<evidence type="ECO:0000256" key="3">
    <source>
        <dbReference type="ARBA" id="ARBA00022884"/>
    </source>
</evidence>
<name>A0A0D3HB79_9ORYZ</name>
<dbReference type="SUPFAM" id="SSF56112">
    <property type="entry name" value="Protein kinase-like (PK-like)"/>
    <property type="match status" value="1"/>
</dbReference>
<dbReference type="Proteomes" id="UP000026960">
    <property type="component" value="Chromosome 10"/>
</dbReference>
<dbReference type="Gene3D" id="3.30.70.330">
    <property type="match status" value="4"/>
</dbReference>
<feature type="domain" description="RRM" evidence="8">
    <location>
        <begin position="768"/>
        <end position="845"/>
    </location>
</feature>
<feature type="compositionally biased region" description="Gly residues" evidence="5">
    <location>
        <begin position="543"/>
        <end position="557"/>
    </location>
</feature>
<dbReference type="STRING" id="65489.A0A0D3HB79"/>
<dbReference type="EnsemblPlants" id="OBART10G02510.1">
    <property type="protein sequence ID" value="OBART10G02510.1"/>
    <property type="gene ID" value="OBART10G02510"/>
</dbReference>
<evidence type="ECO:0000313" key="9">
    <source>
        <dbReference type="EnsemblPlants" id="OBART10G02510.1"/>
    </source>
</evidence>
<dbReference type="HOGENOM" id="CLU_292626_0_0_1"/>
<keyword evidence="2 6" id="KW-0732">Signal</keyword>
<dbReference type="InterPro" id="IPR025287">
    <property type="entry name" value="WAK_GUB"/>
</dbReference>
<dbReference type="PaxDb" id="65489-OBART10G02510.1"/>
<dbReference type="GO" id="GO:0030247">
    <property type="term" value="F:polysaccharide binding"/>
    <property type="evidence" value="ECO:0007669"/>
    <property type="project" value="InterPro"/>
</dbReference>
<dbReference type="InterPro" id="IPR000504">
    <property type="entry name" value="RRM_dom"/>
</dbReference>
<evidence type="ECO:0000256" key="5">
    <source>
        <dbReference type="SAM" id="MobiDB-lite"/>
    </source>
</evidence>
<feature type="domain" description="Protein kinase" evidence="7">
    <location>
        <begin position="57"/>
        <end position="384"/>
    </location>
</feature>
<dbReference type="InterPro" id="IPR003954">
    <property type="entry name" value="RRM_euk-type"/>
</dbReference>
<comment type="subcellular location">
    <subcellularLocation>
        <location evidence="1">Membrane</location>
        <topology evidence="1">Single-pass membrane protein</topology>
    </subcellularLocation>
</comment>
<dbReference type="InterPro" id="IPR012677">
    <property type="entry name" value="Nucleotide-bd_a/b_plait_sf"/>
</dbReference>
<accession>A0A0D3HB79</accession>
<dbReference type="InterPro" id="IPR000719">
    <property type="entry name" value="Prot_kinase_dom"/>
</dbReference>
<feature type="compositionally biased region" description="Acidic residues" evidence="5">
    <location>
        <begin position="522"/>
        <end position="542"/>
    </location>
</feature>
<evidence type="ECO:0000256" key="4">
    <source>
        <dbReference type="PROSITE-ProRule" id="PRU00176"/>
    </source>
</evidence>
<dbReference type="SMART" id="SM00220">
    <property type="entry name" value="S_TKc"/>
    <property type="match status" value="1"/>
</dbReference>
<dbReference type="SMART" id="SM00361">
    <property type="entry name" value="RRM_1"/>
    <property type="match status" value="1"/>
</dbReference>
<keyword evidence="10" id="KW-1185">Reference proteome</keyword>
<dbReference type="Pfam" id="PF00069">
    <property type="entry name" value="Pkinase"/>
    <property type="match status" value="1"/>
</dbReference>
<feature type="chain" id="PRO_5002263971" evidence="6">
    <location>
        <begin position="19"/>
        <end position="1090"/>
    </location>
</feature>
<dbReference type="FunFam" id="3.30.70.330:FF:000259">
    <property type="entry name" value="RNA-binding (RRM/RBD/RNP motifs) family protein"/>
    <property type="match status" value="1"/>
</dbReference>
<feature type="signal peptide" evidence="6">
    <location>
        <begin position="1"/>
        <end position="18"/>
    </location>
</feature>
<dbReference type="InterPro" id="IPR011009">
    <property type="entry name" value="Kinase-like_dom_sf"/>
</dbReference>
<evidence type="ECO:0000256" key="2">
    <source>
        <dbReference type="ARBA" id="ARBA00022729"/>
    </source>
</evidence>
<protein>
    <submittedName>
        <fullName evidence="9">Uncharacterized protein</fullName>
    </submittedName>
</protein>
<dbReference type="GO" id="GO:0016020">
    <property type="term" value="C:membrane"/>
    <property type="evidence" value="ECO:0007669"/>
    <property type="project" value="UniProtKB-SubCell"/>
</dbReference>
<dbReference type="GO" id="GO:0004672">
    <property type="term" value="F:protein kinase activity"/>
    <property type="evidence" value="ECO:0007669"/>
    <property type="project" value="InterPro"/>
</dbReference>
<dbReference type="SMART" id="SM00360">
    <property type="entry name" value="RRM"/>
    <property type="match status" value="4"/>
</dbReference>
<evidence type="ECO:0000313" key="10">
    <source>
        <dbReference type="Proteomes" id="UP000026960"/>
    </source>
</evidence>
<feature type="region of interest" description="Disordered" evidence="5">
    <location>
        <begin position="497"/>
        <end position="577"/>
    </location>
</feature>
<evidence type="ECO:0000259" key="7">
    <source>
        <dbReference type="PROSITE" id="PS50011"/>
    </source>
</evidence>
<dbReference type="PROSITE" id="PS50102">
    <property type="entry name" value="RRM"/>
    <property type="match status" value="4"/>
</dbReference>
<proteinExistence type="predicted"/>
<dbReference type="InterPro" id="IPR035979">
    <property type="entry name" value="RBD_domain_sf"/>
</dbReference>
<dbReference type="AlphaFoldDB" id="A0A0D3HB79"/>
<feature type="compositionally biased region" description="Low complexity" evidence="5">
    <location>
        <begin position="500"/>
        <end position="511"/>
    </location>
</feature>